<accession>A0A388T717</accession>
<gene>
    <name evidence="1" type="ORF">HP1_132</name>
</gene>
<keyword evidence="2" id="KW-1185">Reference proteome</keyword>
<dbReference type="AlphaFoldDB" id="A0A388T717"/>
<protein>
    <submittedName>
        <fullName evidence="1">Uncharacterized protein</fullName>
    </submittedName>
</protein>
<name>A0A388T717_9BACT</name>
<dbReference type="Proteomes" id="UP000276170">
    <property type="component" value="Unassembled WGS sequence"/>
</dbReference>
<comment type="caution">
    <text evidence="1">The sequence shown here is derived from an EMBL/GenBank/DDBJ whole genome shotgun (WGS) entry which is preliminary data.</text>
</comment>
<evidence type="ECO:0000313" key="1">
    <source>
        <dbReference type="EMBL" id="GBR72473.1"/>
    </source>
</evidence>
<proteinExistence type="predicted"/>
<organism evidence="1 2">
    <name type="scientific">Candidatus Termititenax spirochaetophilus</name>
    <dbReference type="NCBI Taxonomy" id="2218522"/>
    <lineage>
        <taxon>Bacteria</taxon>
        <taxon>Bacillati</taxon>
        <taxon>Candidatus Margulisiibacteriota</taxon>
        <taxon>Candidatus Termititenacia</taxon>
        <taxon>Candidatus Termititenacales</taxon>
        <taxon>Candidatus Termititenacaceae</taxon>
        <taxon>Candidatus Termititenax</taxon>
    </lineage>
</organism>
<evidence type="ECO:0000313" key="2">
    <source>
        <dbReference type="Proteomes" id="UP000276170"/>
    </source>
</evidence>
<sequence length="54" mass="5955">MSSPAINVLPEEDKDKEEVNKQFVIAAAGVISSYAEKMEDAAKFLLHRIGYSGR</sequence>
<dbReference type="EMBL" id="BGZM01000020">
    <property type="protein sequence ID" value="GBR72473.1"/>
    <property type="molecule type" value="Genomic_DNA"/>
</dbReference>
<reference evidence="1 2" key="1">
    <citation type="journal article" date="2019" name="ISME J.">
        <title>Genome analyses of uncultured TG2/ZB3 bacteria in 'Margulisbacteria' specifically attached to ectosymbiotic spirochetes of protists in the termite gut.</title>
        <authorList>
            <person name="Utami Y.D."/>
            <person name="Kuwahara H."/>
            <person name="Igai K."/>
            <person name="Murakami T."/>
            <person name="Sugaya K."/>
            <person name="Morikawa T."/>
            <person name="Nagura Y."/>
            <person name="Yuki M."/>
            <person name="Deevong P."/>
            <person name="Inoue T."/>
            <person name="Kihara K."/>
            <person name="Lo N."/>
            <person name="Yamada A."/>
            <person name="Ohkuma M."/>
            <person name="Hongoh Y."/>
        </authorList>
    </citation>
    <scope>NUCLEOTIDE SEQUENCE [LARGE SCALE GENOMIC DNA]</scope>
    <source>
        <strain evidence="1">HsPyr-01</strain>
    </source>
</reference>